<dbReference type="Proteomes" id="UP000198623">
    <property type="component" value="Unassembled WGS sequence"/>
</dbReference>
<keyword evidence="2" id="KW-1185">Reference proteome</keyword>
<dbReference type="RefSeq" id="WP_090728304.1">
    <property type="nucleotide sequence ID" value="NZ_FOOU01000007.1"/>
</dbReference>
<name>A0A1I2S2Y6_9GAMM</name>
<evidence type="ECO:0000313" key="2">
    <source>
        <dbReference type="Proteomes" id="UP000198623"/>
    </source>
</evidence>
<dbReference type="OrthoDB" id="827535at2"/>
<dbReference type="AlphaFoldDB" id="A0A1I2S2Y6"/>
<reference evidence="2" key="1">
    <citation type="submission" date="2016-10" db="EMBL/GenBank/DDBJ databases">
        <authorList>
            <person name="Varghese N."/>
            <person name="Submissions S."/>
        </authorList>
    </citation>
    <scope>NUCLEOTIDE SEQUENCE [LARGE SCALE GENOMIC DNA]</scope>
    <source>
        <strain evidence="2">CGMCC 1.10971</strain>
    </source>
</reference>
<sequence>MKNRNEFDQRIGRFPVPTADIIPRLFDDLQPTAPDLDLKAKLFKRCSIKPLQGCYRLTFFPKSGLRPTLFATTYKGTMRFEEKGSEIIVSADLYKFKTIFPLKYYRISQKYKQRWGHLTIGEEAQSIGFGFRQPEAPTVGPAKLPPVKTIPIYPRNRYYSYLQGVSAQLSSIGFVGRPCNFSLTFDEFFYVHPASGFDGSFPAVADRTIRMQLKETDKADYFEGKLYSGDSELGSIRLEWVSPFFRRAELKIQRLEGAVIPQPVTASSGTGTEDFSSIFATAGWHLSVTRDDTAVALPASLAGVQDPDTCWNPNFDNMHDLMDSLPGYDPGILDSRWKAYLVAIPAALGCSRGWMFDSINSGGDVNSIGREGAVTHSHDGYPSGDGVEYGIAENELQKDHPRAFLRSAAHEVGHTFNQIHQSFESGSDNSIMTVTPAVASVLDGAGETFPDDIDLAFNATVQRHLIHLPDPAVRPGAMQFFGNSISVPESDVNFFDTDDLELVIKLKTRVKLGEPVNASWTLTNRSDASIPTPDQIDTYGHAAHISVTNPAGAIRYMKSVVTAACSSHPVSALKAGASRKAEATLFWSQNGFAFDSPGRHRVEVILLWDVDGLILGARGGIDVWVDYPITTDDNAVAALLLNEEVGKLVAMGVGVGRRNRYPIGLQRAAEVLEKHPEHPACDVLGKLLKGSYKKGKAKRNK</sequence>
<dbReference type="EMBL" id="FOOU01000007">
    <property type="protein sequence ID" value="SFG47234.1"/>
    <property type="molecule type" value="Genomic_DNA"/>
</dbReference>
<protein>
    <submittedName>
        <fullName evidence="1">Uncharacterized protein</fullName>
    </submittedName>
</protein>
<organism evidence="1 2">
    <name type="scientific">Neptunomonas qingdaonensis</name>
    <dbReference type="NCBI Taxonomy" id="1045558"/>
    <lineage>
        <taxon>Bacteria</taxon>
        <taxon>Pseudomonadati</taxon>
        <taxon>Pseudomonadota</taxon>
        <taxon>Gammaproteobacteria</taxon>
        <taxon>Oceanospirillales</taxon>
        <taxon>Oceanospirillaceae</taxon>
        <taxon>Neptunomonas</taxon>
    </lineage>
</organism>
<accession>A0A1I2S2Y6</accession>
<gene>
    <name evidence="1" type="ORF">SAMN05216175_10792</name>
</gene>
<proteinExistence type="predicted"/>
<evidence type="ECO:0000313" key="1">
    <source>
        <dbReference type="EMBL" id="SFG47234.1"/>
    </source>
</evidence>